<reference evidence="2 3" key="1">
    <citation type="submission" date="2024-05" db="EMBL/GenBank/DDBJ databases">
        <title>Roseateles sp. DJS-2-20 16S ribosomal RNA gene Genome sequencing and assembly.</title>
        <authorList>
            <person name="Woo H."/>
        </authorList>
    </citation>
    <scope>NUCLEOTIDE SEQUENCE [LARGE SCALE GENOMIC DNA]</scope>
    <source>
        <strain evidence="2 3">DJS-2-20</strain>
    </source>
</reference>
<dbReference type="SUPFAM" id="SSF47413">
    <property type="entry name" value="lambda repressor-like DNA-binding domains"/>
    <property type="match status" value="1"/>
</dbReference>
<dbReference type="Pfam" id="PF13464">
    <property type="entry name" value="RodZ_C"/>
    <property type="match status" value="1"/>
</dbReference>
<dbReference type="SMART" id="SM00530">
    <property type="entry name" value="HTH_XRE"/>
    <property type="match status" value="1"/>
</dbReference>
<dbReference type="PANTHER" id="PTHR34475:SF1">
    <property type="entry name" value="CYTOSKELETON PROTEIN RODZ"/>
    <property type="match status" value="1"/>
</dbReference>
<gene>
    <name evidence="2" type="ORF">ABDJ85_15180</name>
</gene>
<dbReference type="InterPro" id="IPR025194">
    <property type="entry name" value="RodZ-like_C"/>
</dbReference>
<comment type="caution">
    <text evidence="2">The sequence shown here is derived from an EMBL/GenBank/DDBJ whole genome shotgun (WGS) entry which is preliminary data.</text>
</comment>
<organism evidence="2 3">
    <name type="scientific">Roseateles paludis</name>
    <dbReference type="NCBI Taxonomy" id="3145238"/>
    <lineage>
        <taxon>Bacteria</taxon>
        <taxon>Pseudomonadati</taxon>
        <taxon>Pseudomonadota</taxon>
        <taxon>Betaproteobacteria</taxon>
        <taxon>Burkholderiales</taxon>
        <taxon>Sphaerotilaceae</taxon>
        <taxon>Roseateles</taxon>
    </lineage>
</organism>
<evidence type="ECO:0000313" key="3">
    <source>
        <dbReference type="Proteomes" id="UP001495147"/>
    </source>
</evidence>
<accession>A0ABV0G558</accession>
<dbReference type="InterPro" id="IPR010982">
    <property type="entry name" value="Lambda_DNA-bd_dom_sf"/>
</dbReference>
<keyword evidence="3" id="KW-1185">Reference proteome</keyword>
<protein>
    <submittedName>
        <fullName evidence="2">RodZ domain-containing protein</fullName>
    </submittedName>
</protein>
<dbReference type="Gene3D" id="1.10.260.40">
    <property type="entry name" value="lambda repressor-like DNA-binding domains"/>
    <property type="match status" value="1"/>
</dbReference>
<dbReference type="InterPro" id="IPR050400">
    <property type="entry name" value="Bact_Cytoskel_RodZ"/>
</dbReference>
<dbReference type="Pfam" id="PF13413">
    <property type="entry name" value="HTH_25"/>
    <property type="match status" value="1"/>
</dbReference>
<dbReference type="Proteomes" id="UP001495147">
    <property type="component" value="Unassembled WGS sequence"/>
</dbReference>
<name>A0ABV0G558_9BURK</name>
<dbReference type="EMBL" id="JBDPZD010000004">
    <property type="protein sequence ID" value="MEO3692820.1"/>
    <property type="molecule type" value="Genomic_DNA"/>
</dbReference>
<sequence>MQTTSAGTLTAGALLRQARQQRGLHIAALAVQLKVPQSKLEAIESDRWDDLPDATFARALATSMCRALKIEPGPVLEVMPTWRDKPLDVPTGLNTPFRERGVSIEGASQLAKPMVWGPALILLLAAAVYFFPAEWWPGRSGAKPDTTPTGAVPTLVEAPVAASSALVPPPAVVNAAEVVASAPALPVASAPLRAVPVAEPVVLEAKVAAAPTVPAQGSAPAPGSAPLRLSATQEAWAEVVDAKGQLQFSKTLRAGESVSLDVLPPIKLRLGKAPVTRVNWRHADVDPQATTKGDVVRLELN</sequence>
<dbReference type="PANTHER" id="PTHR34475">
    <property type="match status" value="1"/>
</dbReference>
<evidence type="ECO:0000313" key="2">
    <source>
        <dbReference type="EMBL" id="MEO3692820.1"/>
    </source>
</evidence>
<feature type="domain" description="HTH cro/C1-type" evidence="1">
    <location>
        <begin position="14"/>
        <end position="70"/>
    </location>
</feature>
<proteinExistence type="predicted"/>
<dbReference type="RefSeq" id="WP_347705633.1">
    <property type="nucleotide sequence ID" value="NZ_JBDPZD010000004.1"/>
</dbReference>
<dbReference type="InterPro" id="IPR001387">
    <property type="entry name" value="Cro/C1-type_HTH"/>
</dbReference>
<dbReference type="CDD" id="cd00093">
    <property type="entry name" value="HTH_XRE"/>
    <property type="match status" value="1"/>
</dbReference>
<evidence type="ECO:0000259" key="1">
    <source>
        <dbReference type="SMART" id="SM00530"/>
    </source>
</evidence>